<feature type="region of interest" description="Disordered" evidence="1">
    <location>
        <begin position="43"/>
        <end position="98"/>
    </location>
</feature>
<dbReference type="EMBL" id="LR031872">
    <property type="protein sequence ID" value="VDC88153.1"/>
    <property type="molecule type" value="Genomic_DNA"/>
</dbReference>
<gene>
    <name evidence="2" type="ORF">BOLC3T14200H</name>
</gene>
<proteinExistence type="predicted"/>
<evidence type="ECO:0000256" key="1">
    <source>
        <dbReference type="SAM" id="MobiDB-lite"/>
    </source>
</evidence>
<evidence type="ECO:0000313" key="2">
    <source>
        <dbReference type="EMBL" id="VDC88153.1"/>
    </source>
</evidence>
<dbReference type="AlphaFoldDB" id="A0A3P6AKQ7"/>
<feature type="compositionally biased region" description="Basic and acidic residues" evidence="1">
    <location>
        <begin position="57"/>
        <end position="73"/>
    </location>
</feature>
<reference evidence="2" key="1">
    <citation type="submission" date="2018-11" db="EMBL/GenBank/DDBJ databases">
        <authorList>
            <consortium name="Genoscope - CEA"/>
            <person name="William W."/>
        </authorList>
    </citation>
    <scope>NUCLEOTIDE SEQUENCE</scope>
</reference>
<sequence length="160" mass="18963">MKAKKTRRQGEVVSEVHRREERWWSRFRLFSSLLFLRCTASQAEPDGSHLRPGPRPENPERRREDMLDAHDMYSGDEEDFYSDDYKDSNVDDDDGEPDYGFVEKDADDSAFIASHRFQKNFCVLREEDILKHQMDVIERVSVVLSITEVEASVLLRYFHW</sequence>
<organism evidence="2">
    <name type="scientific">Brassica oleracea</name>
    <name type="common">Wild cabbage</name>
    <dbReference type="NCBI Taxonomy" id="3712"/>
    <lineage>
        <taxon>Eukaryota</taxon>
        <taxon>Viridiplantae</taxon>
        <taxon>Streptophyta</taxon>
        <taxon>Embryophyta</taxon>
        <taxon>Tracheophyta</taxon>
        <taxon>Spermatophyta</taxon>
        <taxon>Magnoliopsida</taxon>
        <taxon>eudicotyledons</taxon>
        <taxon>Gunneridae</taxon>
        <taxon>Pentapetalae</taxon>
        <taxon>rosids</taxon>
        <taxon>malvids</taxon>
        <taxon>Brassicales</taxon>
        <taxon>Brassicaceae</taxon>
        <taxon>Brassiceae</taxon>
        <taxon>Brassica</taxon>
    </lineage>
</organism>
<protein>
    <submittedName>
        <fullName evidence="2">Uncharacterized protein</fullName>
    </submittedName>
</protein>
<accession>A0A3P6AKQ7</accession>
<name>A0A3P6AKQ7_BRAOL</name>